<reference evidence="2 3" key="1">
    <citation type="submission" date="2020-11" db="EMBL/GenBank/DDBJ databases">
        <title>Corynebacterium sp. ZJ-599.</title>
        <authorList>
            <person name="Zhou J."/>
        </authorList>
    </citation>
    <scope>NUCLEOTIDE SEQUENCE [LARGE SCALE GENOMIC DNA]</scope>
    <source>
        <strain evidence="2 3">ZJ-599</strain>
    </source>
</reference>
<dbReference type="PANTHER" id="PTHR33877:SF2">
    <property type="entry name" value="OS07G0170200 PROTEIN"/>
    <property type="match status" value="1"/>
</dbReference>
<dbReference type="RefSeq" id="WP_165006383.1">
    <property type="nucleotide sequence ID" value="NZ_CP064954.1"/>
</dbReference>
<dbReference type="Pfam" id="PF01844">
    <property type="entry name" value="HNH"/>
    <property type="match status" value="1"/>
</dbReference>
<dbReference type="GO" id="GO:0004519">
    <property type="term" value="F:endonuclease activity"/>
    <property type="evidence" value="ECO:0007669"/>
    <property type="project" value="UniProtKB-KW"/>
</dbReference>
<evidence type="ECO:0000259" key="1">
    <source>
        <dbReference type="SMART" id="SM00507"/>
    </source>
</evidence>
<dbReference type="InterPro" id="IPR003615">
    <property type="entry name" value="HNH_nuc"/>
</dbReference>
<protein>
    <submittedName>
        <fullName evidence="2">HNH endonuclease</fullName>
    </submittedName>
</protein>
<keyword evidence="3" id="KW-1185">Reference proteome</keyword>
<dbReference type="GO" id="GO:0008270">
    <property type="term" value="F:zinc ion binding"/>
    <property type="evidence" value="ECO:0007669"/>
    <property type="project" value="InterPro"/>
</dbReference>
<dbReference type="SUPFAM" id="SSF48695">
    <property type="entry name" value="Multiheme cytochromes"/>
    <property type="match status" value="1"/>
</dbReference>
<keyword evidence="2" id="KW-0540">Nuclease</keyword>
<dbReference type="CDD" id="cd00085">
    <property type="entry name" value="HNHc"/>
    <property type="match status" value="1"/>
</dbReference>
<dbReference type="Gene3D" id="1.10.30.50">
    <property type="match status" value="1"/>
</dbReference>
<dbReference type="GO" id="GO:0003676">
    <property type="term" value="F:nucleic acid binding"/>
    <property type="evidence" value="ECO:0007669"/>
    <property type="project" value="InterPro"/>
</dbReference>
<sequence length="90" mass="10216">MAWANNNPTHVPTKLRRYILDRDNHTCQHCGAQNTPLEVDHRKGLKSGGDHSLENLQALCVPCHKVKTQQEATIWRSKVKRAPRTPIGLK</sequence>
<dbReference type="PANTHER" id="PTHR33877">
    <property type="entry name" value="SLL1193 PROTEIN"/>
    <property type="match status" value="1"/>
</dbReference>
<dbReference type="KEGG" id="cliz:G7Y31_06730"/>
<dbReference type="AlphaFoldDB" id="A0A7T0KDU6"/>
<name>A0A7T0KDU6_9CORY</name>
<keyword evidence="2" id="KW-0378">Hydrolase</keyword>
<dbReference type="EMBL" id="CP064954">
    <property type="protein sequence ID" value="QPK78279.1"/>
    <property type="molecule type" value="Genomic_DNA"/>
</dbReference>
<organism evidence="2 3">
    <name type="scientific">Corynebacterium lizhenjunii</name>
    <dbReference type="NCBI Taxonomy" id="2709394"/>
    <lineage>
        <taxon>Bacteria</taxon>
        <taxon>Bacillati</taxon>
        <taxon>Actinomycetota</taxon>
        <taxon>Actinomycetes</taxon>
        <taxon>Mycobacteriales</taxon>
        <taxon>Corynebacteriaceae</taxon>
        <taxon>Corynebacterium</taxon>
    </lineage>
</organism>
<evidence type="ECO:0000313" key="3">
    <source>
        <dbReference type="Proteomes" id="UP000594681"/>
    </source>
</evidence>
<evidence type="ECO:0000313" key="2">
    <source>
        <dbReference type="EMBL" id="QPK78279.1"/>
    </source>
</evidence>
<feature type="domain" description="HNH nuclease" evidence="1">
    <location>
        <begin position="14"/>
        <end position="65"/>
    </location>
</feature>
<dbReference type="InterPro" id="IPR002711">
    <property type="entry name" value="HNH"/>
</dbReference>
<dbReference type="InterPro" id="IPR036280">
    <property type="entry name" value="Multihaem_cyt_sf"/>
</dbReference>
<gene>
    <name evidence="2" type="ORF">G7Y31_06730</name>
</gene>
<dbReference type="SMART" id="SM00507">
    <property type="entry name" value="HNHc"/>
    <property type="match status" value="1"/>
</dbReference>
<keyword evidence="2" id="KW-0255">Endonuclease</keyword>
<accession>A0A7T0KDU6</accession>
<proteinExistence type="predicted"/>
<dbReference type="InterPro" id="IPR052892">
    <property type="entry name" value="NA-targeting_endonuclease"/>
</dbReference>
<dbReference type="Proteomes" id="UP000594681">
    <property type="component" value="Chromosome"/>
</dbReference>